<feature type="domain" description="GEX2 N-terminal Ig-like" evidence="4">
    <location>
        <begin position="35"/>
        <end position="137"/>
    </location>
</feature>
<dbReference type="Proteomes" id="UP000295252">
    <property type="component" value="Chromosome V"/>
</dbReference>
<dbReference type="GO" id="GO:0048235">
    <property type="term" value="P:pollen sperm cell differentiation"/>
    <property type="evidence" value="ECO:0007669"/>
    <property type="project" value="TreeGrafter"/>
</dbReference>
<evidence type="ECO:0000256" key="2">
    <source>
        <dbReference type="PROSITE-ProRule" id="PRU00087"/>
    </source>
</evidence>
<dbReference type="AlphaFoldDB" id="A0A068TRA4"/>
<dbReference type="Pfam" id="PF23616">
    <property type="entry name" value="Ig_GEX2_N"/>
    <property type="match status" value="1"/>
</dbReference>
<dbReference type="InterPro" id="IPR044801">
    <property type="entry name" value="Filamin"/>
</dbReference>
<dbReference type="Gene3D" id="2.60.40.2810">
    <property type="match status" value="1"/>
</dbReference>
<evidence type="ECO:0000256" key="1">
    <source>
        <dbReference type="ARBA" id="ARBA00022737"/>
    </source>
</evidence>
<dbReference type="GO" id="GO:0030036">
    <property type="term" value="P:actin cytoskeleton organization"/>
    <property type="evidence" value="ECO:0007669"/>
    <property type="project" value="InterPro"/>
</dbReference>
<evidence type="ECO:0000259" key="4">
    <source>
        <dbReference type="Pfam" id="PF23616"/>
    </source>
</evidence>
<keyword evidence="6" id="KW-1185">Reference proteome</keyword>
<dbReference type="SUPFAM" id="SSF81296">
    <property type="entry name" value="E set domains"/>
    <property type="match status" value="2"/>
</dbReference>
<dbReference type="STRING" id="49390.A0A068TRA4"/>
<keyword evidence="3" id="KW-1133">Transmembrane helix</keyword>
<feature type="repeat" description="Filamin" evidence="2">
    <location>
        <begin position="379"/>
        <end position="485"/>
    </location>
</feature>
<dbReference type="Gramene" id="CDO98840">
    <property type="protein sequence ID" value="CDO98840"/>
    <property type="gene ID" value="GSCOC_T00025774001"/>
</dbReference>
<dbReference type="OMA" id="MLMQFWQ"/>
<proteinExistence type="predicted"/>
<dbReference type="PhylomeDB" id="A0A068TRA4"/>
<reference evidence="6" key="1">
    <citation type="journal article" date="2014" name="Science">
        <title>The coffee genome provides insight into the convergent evolution of caffeine biosynthesis.</title>
        <authorList>
            <person name="Denoeud F."/>
            <person name="Carretero-Paulet L."/>
            <person name="Dereeper A."/>
            <person name="Droc G."/>
            <person name="Guyot R."/>
            <person name="Pietrella M."/>
            <person name="Zheng C."/>
            <person name="Alberti A."/>
            <person name="Anthony F."/>
            <person name="Aprea G."/>
            <person name="Aury J.M."/>
            <person name="Bento P."/>
            <person name="Bernard M."/>
            <person name="Bocs S."/>
            <person name="Campa C."/>
            <person name="Cenci A."/>
            <person name="Combes M.C."/>
            <person name="Crouzillat D."/>
            <person name="Da Silva C."/>
            <person name="Daddiego L."/>
            <person name="De Bellis F."/>
            <person name="Dussert S."/>
            <person name="Garsmeur O."/>
            <person name="Gayraud T."/>
            <person name="Guignon V."/>
            <person name="Jahn K."/>
            <person name="Jamilloux V."/>
            <person name="Joet T."/>
            <person name="Labadie K."/>
            <person name="Lan T."/>
            <person name="Leclercq J."/>
            <person name="Lepelley M."/>
            <person name="Leroy T."/>
            <person name="Li L.T."/>
            <person name="Librado P."/>
            <person name="Lopez L."/>
            <person name="Munoz A."/>
            <person name="Noel B."/>
            <person name="Pallavicini A."/>
            <person name="Perrotta G."/>
            <person name="Poncet V."/>
            <person name="Pot D."/>
            <person name="Priyono X."/>
            <person name="Rigoreau M."/>
            <person name="Rouard M."/>
            <person name="Rozas J."/>
            <person name="Tranchant-Dubreuil C."/>
            <person name="VanBuren R."/>
            <person name="Zhang Q."/>
            <person name="Andrade A.C."/>
            <person name="Argout X."/>
            <person name="Bertrand B."/>
            <person name="de Kochko A."/>
            <person name="Graziosi G."/>
            <person name="Henry R.J."/>
            <person name="Jayarama X."/>
            <person name="Ming R."/>
            <person name="Nagai C."/>
            <person name="Rounsley S."/>
            <person name="Sankoff D."/>
            <person name="Giuliano G."/>
            <person name="Albert V.A."/>
            <person name="Wincker P."/>
            <person name="Lashermes P."/>
        </authorList>
    </citation>
    <scope>NUCLEOTIDE SEQUENCE [LARGE SCALE GENOMIC DNA]</scope>
    <source>
        <strain evidence="6">cv. DH200-94</strain>
    </source>
</reference>
<keyword evidence="3" id="KW-0812">Transmembrane</keyword>
<dbReference type="InterPro" id="IPR017868">
    <property type="entry name" value="Filamin/ABP280_repeat-like"/>
</dbReference>
<dbReference type="InterPro" id="IPR013783">
    <property type="entry name" value="Ig-like_fold"/>
</dbReference>
<protein>
    <recommendedName>
        <fullName evidence="4">GEX2 N-terminal Ig-like domain-containing protein</fullName>
    </recommendedName>
</protein>
<keyword evidence="1" id="KW-0677">Repeat</keyword>
<dbReference type="EMBL" id="HG739087">
    <property type="protein sequence ID" value="CDO98840.1"/>
    <property type="molecule type" value="Genomic_DNA"/>
</dbReference>
<name>A0A068TRA4_COFCA</name>
<dbReference type="PANTHER" id="PTHR38537">
    <property type="entry name" value="JITTERBUG, ISOFORM N"/>
    <property type="match status" value="1"/>
</dbReference>
<evidence type="ECO:0000313" key="6">
    <source>
        <dbReference type="Proteomes" id="UP000295252"/>
    </source>
</evidence>
<feature type="transmembrane region" description="Helical" evidence="3">
    <location>
        <begin position="895"/>
        <end position="917"/>
    </location>
</feature>
<accession>A0A068TRA4</accession>
<evidence type="ECO:0000256" key="3">
    <source>
        <dbReference type="SAM" id="Phobius"/>
    </source>
</evidence>
<dbReference type="InterPro" id="IPR014756">
    <property type="entry name" value="Ig_E-set"/>
</dbReference>
<dbReference type="PROSITE" id="PS50194">
    <property type="entry name" value="FILAMIN_REPEAT"/>
    <property type="match status" value="2"/>
</dbReference>
<dbReference type="GO" id="GO:0051015">
    <property type="term" value="F:actin filament binding"/>
    <property type="evidence" value="ECO:0007669"/>
    <property type="project" value="InterPro"/>
</dbReference>
<dbReference type="Pfam" id="PF00630">
    <property type="entry name" value="Filamin"/>
    <property type="match status" value="2"/>
</dbReference>
<dbReference type="OrthoDB" id="5334309at2759"/>
<dbReference type="PANTHER" id="PTHR38537:SF8">
    <property type="entry name" value="FILAMIN-A"/>
    <property type="match status" value="1"/>
</dbReference>
<dbReference type="InParanoid" id="A0A068TRA4"/>
<gene>
    <name evidence="5" type="ORF">GSCOC_T00025774001</name>
</gene>
<keyword evidence="3" id="KW-0472">Membrane</keyword>
<organism evidence="5 6">
    <name type="scientific">Coffea canephora</name>
    <name type="common">Robusta coffee</name>
    <dbReference type="NCBI Taxonomy" id="49390"/>
    <lineage>
        <taxon>Eukaryota</taxon>
        <taxon>Viridiplantae</taxon>
        <taxon>Streptophyta</taxon>
        <taxon>Embryophyta</taxon>
        <taxon>Tracheophyta</taxon>
        <taxon>Spermatophyta</taxon>
        <taxon>Magnoliopsida</taxon>
        <taxon>eudicotyledons</taxon>
        <taxon>Gunneridae</taxon>
        <taxon>Pentapetalae</taxon>
        <taxon>asterids</taxon>
        <taxon>lamiids</taxon>
        <taxon>Gentianales</taxon>
        <taxon>Rubiaceae</taxon>
        <taxon>Ixoroideae</taxon>
        <taxon>Gardenieae complex</taxon>
        <taxon>Bertiereae - Coffeeae clade</taxon>
        <taxon>Coffeeae</taxon>
        <taxon>Coffea</taxon>
    </lineage>
</organism>
<dbReference type="Gene3D" id="2.60.40.10">
    <property type="entry name" value="Immunoglobulins"/>
    <property type="match status" value="3"/>
</dbReference>
<sequence length="967" mass="106559">MVGLFNVLITEENFNILDSSLHFRVTPGKMYLAAGIVLWMDGVNEFVAGTKATILILPKDAFGNNVSSISKRSESYSFWLSATSLDGSAADVFNITDKGWNQLGYLRIEFVVASSGNLLLHVREKNQTLTGSPLPFKAKTGTLDVANCLVRWRIETKAFQLFSMMEAFIHQHDSYGNLVPGSYAFDVEVVQKGTNLSMPVSDLVFEDVGLGIQSFSFSLVEPGNFMLMISDKNNTLISNVPYDFKVYVGYCDGTNSVVNGTGLNHSFAGEVSTFSVFLRDAYLYPSPAELDMLQVKILHESSLKQLRPRIRPKKAEMGTFAGTLDKLTPSTDGAKNKSTENTRFSASNFEVAFVPEKSGTYEISIFCGNVPLNGGNPFRKVVSAGKVNLSLSGVVEFASKVPKLAKSEVVIQLLDSYSNPVLSEQSKLKLEVASVNRSGFSTMMFVDNKDGTYTGSFLAKDVGTYEICASFDGQHFTPCPVGVNVYTSEYFPKVLNDTVPVWEDESTAFDALDNDYFAGGNASIKEYSRPDHGSLLQYGGLFRYTPYKGFNGNDSFVYTICDVNGNVASGSVNIDILSIPPQFVSFPSQLHGTEDLISPRFGGFSGFEIAYSDLDENITVILNAQYGTVFLSPMLMQFWQPLWGELSVKIDHQKAKELILAGRVDVINSALQAIRYFGDENFCGDDTIQVSTMNRNGKNSVKVPVFVEPINDHPFINAPAFIFLEDSGDVLIFDRKKDKFDFSIGDPDLPNFPGNRSHFLVIISFEVSSGVLSTSLPAELVATTELKLKTSYQWQPLLTFVTISKHFMVKAKGIRVRGTINDCNSIIEQLMYHGGKHGDVLTVRVNDMGNYGCCPNCEQMMSMPLFAEATISLIRRPPMSSLLAHTLGSALVVEFIMLLSLSGLLLYFTCKCAVVLIREKKRKNTIQQDIEHPKPSGEEAVSSNYLCFLAISFQQILVAKEPASQPA</sequence>
<evidence type="ECO:0000313" key="5">
    <source>
        <dbReference type="EMBL" id="CDO98840.1"/>
    </source>
</evidence>
<dbReference type="Pfam" id="PF17963">
    <property type="entry name" value="Big_9"/>
    <property type="match status" value="1"/>
</dbReference>
<dbReference type="InterPro" id="IPR056434">
    <property type="entry name" value="Ig_GEX2_N"/>
</dbReference>
<feature type="repeat" description="Filamin" evidence="2">
    <location>
        <begin position="248"/>
        <end position="382"/>
    </location>
</feature>